<proteinExistence type="predicted"/>
<evidence type="ECO:0000313" key="1">
    <source>
        <dbReference type="EMBL" id="GAX82002.1"/>
    </source>
</evidence>
<dbReference type="Proteomes" id="UP000232323">
    <property type="component" value="Unassembled WGS sequence"/>
</dbReference>
<dbReference type="AlphaFoldDB" id="A0A250XGF6"/>
<gene>
    <name evidence="1" type="ORF">CEUSTIGMA_g9430.t1</name>
</gene>
<dbReference type="EMBL" id="BEGY01000074">
    <property type="protein sequence ID" value="GAX82002.1"/>
    <property type="molecule type" value="Genomic_DNA"/>
</dbReference>
<reference evidence="1 2" key="1">
    <citation type="submission" date="2017-08" db="EMBL/GenBank/DDBJ databases">
        <title>Acidophilic green algal genome provides insights into adaptation to an acidic environment.</title>
        <authorList>
            <person name="Hirooka S."/>
            <person name="Hirose Y."/>
            <person name="Kanesaki Y."/>
            <person name="Higuchi S."/>
            <person name="Fujiwara T."/>
            <person name="Onuma R."/>
            <person name="Era A."/>
            <person name="Ohbayashi R."/>
            <person name="Uzuka A."/>
            <person name="Nozaki H."/>
            <person name="Yoshikawa H."/>
            <person name="Miyagishima S.Y."/>
        </authorList>
    </citation>
    <scope>NUCLEOTIDE SEQUENCE [LARGE SCALE GENOMIC DNA]</scope>
    <source>
        <strain evidence="1 2">NIES-2499</strain>
    </source>
</reference>
<protein>
    <submittedName>
        <fullName evidence="1">Uncharacterized protein</fullName>
    </submittedName>
</protein>
<keyword evidence="2" id="KW-1185">Reference proteome</keyword>
<organism evidence="1 2">
    <name type="scientific">Chlamydomonas eustigma</name>
    <dbReference type="NCBI Taxonomy" id="1157962"/>
    <lineage>
        <taxon>Eukaryota</taxon>
        <taxon>Viridiplantae</taxon>
        <taxon>Chlorophyta</taxon>
        <taxon>core chlorophytes</taxon>
        <taxon>Chlorophyceae</taxon>
        <taxon>CS clade</taxon>
        <taxon>Chlamydomonadales</taxon>
        <taxon>Chlamydomonadaceae</taxon>
        <taxon>Chlamydomonas</taxon>
    </lineage>
</organism>
<comment type="caution">
    <text evidence="1">The sequence shown here is derived from an EMBL/GenBank/DDBJ whole genome shotgun (WGS) entry which is preliminary data.</text>
</comment>
<accession>A0A250XGF6</accession>
<name>A0A250XGF6_9CHLO</name>
<evidence type="ECO:0000313" key="2">
    <source>
        <dbReference type="Proteomes" id="UP000232323"/>
    </source>
</evidence>
<sequence>MAYKKEAHQALAVSKGFYRGRWKTTQSPTMSSCPLQIRCLHALNKFEINSHSIHRVAWISPQQSKND</sequence>